<dbReference type="SUPFAM" id="SSF116965">
    <property type="entry name" value="Hypothetical protein MPN330"/>
    <property type="match status" value="1"/>
</dbReference>
<sequence>MNFYDELIIELKELILKNDFETALLKINQELSMPYVPSDIEGQLLEFKTQIFEQISKKANSNNNLNAEYILQLLKSSDREQQAFGINFLNKINLRDKLNDVSELLTLERIDNSIKTLILFTLKEQEINRSFDVLYSGVQQSWNPIEIDFENNFKFITEIDEVISKSIENENPGIAHDAKMLNINFYLNNLDKFNNSFLNEKAAAFILIAIEMLEEKKEMSYIKQWFNFDEDKAHEILKEIKGYEQ</sequence>
<evidence type="ECO:0000313" key="2">
    <source>
        <dbReference type="Proteomes" id="UP000239216"/>
    </source>
</evidence>
<dbReference type="AlphaFoldDB" id="A0A2R3P7X6"/>
<evidence type="ECO:0008006" key="3">
    <source>
        <dbReference type="Google" id="ProtNLM"/>
    </source>
</evidence>
<gene>
    <name evidence="1" type="ORF">CG003_02905</name>
</gene>
<name>A0A2R3P7X6_MESFO</name>
<dbReference type="RefSeq" id="WP_029511721.1">
    <property type="nucleotide sequence ID" value="NZ_CP022513.1"/>
</dbReference>
<organism evidence="1 2">
    <name type="scientific">Mesoplasma florum</name>
    <name type="common">Acholeplasma florum</name>
    <dbReference type="NCBI Taxonomy" id="2151"/>
    <lineage>
        <taxon>Bacteria</taxon>
        <taxon>Bacillati</taxon>
        <taxon>Mycoplasmatota</taxon>
        <taxon>Mollicutes</taxon>
        <taxon>Entomoplasmatales</taxon>
        <taxon>Entomoplasmataceae</taxon>
        <taxon>Mesoplasma</taxon>
    </lineage>
</organism>
<protein>
    <recommendedName>
        <fullName evidence="3">DUF3196 domain-containing protein</fullName>
    </recommendedName>
</protein>
<proteinExistence type="predicted"/>
<reference evidence="1 2" key="1">
    <citation type="submission" date="2017-07" db="EMBL/GenBank/DDBJ databases">
        <title>Comparative genomic analysis of Mesoplasma florum.</title>
        <authorList>
            <person name="Baby V."/>
            <person name="Lachance J.-C."/>
            <person name="Gagnon J."/>
            <person name="Lucier J.-F."/>
            <person name="Matteau D."/>
            <person name="Knight T.F."/>
            <person name="Rodrigue S."/>
        </authorList>
    </citation>
    <scope>NUCLEOTIDE SEQUENCE [LARGE SCALE GENOMIC DNA]</scope>
    <source>
        <strain evidence="1 2">CnuA-2</strain>
    </source>
</reference>
<accession>A0A2R3P7X6</accession>
<dbReference type="EMBL" id="CP022513">
    <property type="protein sequence ID" value="AVN64586.1"/>
    <property type="molecule type" value="Genomic_DNA"/>
</dbReference>
<dbReference type="Proteomes" id="UP000239216">
    <property type="component" value="Chromosome"/>
</dbReference>
<evidence type="ECO:0000313" key="1">
    <source>
        <dbReference type="EMBL" id="AVN64586.1"/>
    </source>
</evidence>